<gene>
    <name evidence="1" type="ORF">BACCIP111895_02195</name>
</gene>
<dbReference type="RefSeq" id="WP_248735322.1">
    <property type="nucleotide sequence ID" value="NZ_CALBWS010000012.1"/>
</dbReference>
<proteinExistence type="predicted"/>
<comment type="caution">
    <text evidence="1">The sequence shown here is derived from an EMBL/GenBank/DDBJ whole genome shotgun (WGS) entry which is preliminary data.</text>
</comment>
<name>A0ABM9EQW9_9BACI</name>
<dbReference type="Proteomes" id="UP000838308">
    <property type="component" value="Unassembled WGS sequence"/>
</dbReference>
<protein>
    <submittedName>
        <fullName evidence="1">Uncharacterized protein</fullName>
    </submittedName>
</protein>
<evidence type="ECO:0000313" key="1">
    <source>
        <dbReference type="EMBL" id="CAH2715018.1"/>
    </source>
</evidence>
<evidence type="ECO:0000313" key="2">
    <source>
        <dbReference type="Proteomes" id="UP000838308"/>
    </source>
</evidence>
<dbReference type="EMBL" id="CALBWS010000012">
    <property type="protein sequence ID" value="CAH2715018.1"/>
    <property type="molecule type" value="Genomic_DNA"/>
</dbReference>
<accession>A0ABM9EQW9</accession>
<sequence length="57" mass="6952">MHYYQFSREVSLLLVAQSEGKEEILYNSNPYTWQMPQIGPRPPYYCNPRYEQYYPVI</sequence>
<reference evidence="1" key="1">
    <citation type="submission" date="2022-04" db="EMBL/GenBank/DDBJ databases">
        <authorList>
            <person name="Criscuolo A."/>
        </authorList>
    </citation>
    <scope>NUCLEOTIDE SEQUENCE</scope>
    <source>
        <strain evidence="1">CIP111895</strain>
    </source>
</reference>
<keyword evidence="2" id="KW-1185">Reference proteome</keyword>
<organism evidence="1 2">
    <name type="scientific">Neobacillus rhizosphaerae</name>
    <dbReference type="NCBI Taxonomy" id="2880965"/>
    <lineage>
        <taxon>Bacteria</taxon>
        <taxon>Bacillati</taxon>
        <taxon>Bacillota</taxon>
        <taxon>Bacilli</taxon>
        <taxon>Bacillales</taxon>
        <taxon>Bacillaceae</taxon>
        <taxon>Neobacillus</taxon>
    </lineage>
</organism>